<feature type="chain" id="PRO_5038369612" evidence="2">
    <location>
        <begin position="23"/>
        <end position="267"/>
    </location>
</feature>
<dbReference type="EMBL" id="CACRSL010000003">
    <property type="protein sequence ID" value="VYT01903.1"/>
    <property type="molecule type" value="Genomic_DNA"/>
</dbReference>
<dbReference type="Gene3D" id="3.40.190.10">
    <property type="entry name" value="Periplasmic binding protein-like II"/>
    <property type="match status" value="2"/>
</dbReference>
<evidence type="ECO:0000256" key="1">
    <source>
        <dbReference type="ARBA" id="ARBA00022729"/>
    </source>
</evidence>
<proteinExistence type="predicted"/>
<dbReference type="InterPro" id="IPR001638">
    <property type="entry name" value="Solute-binding_3/MltF_N"/>
</dbReference>
<keyword evidence="1 2" id="KW-0732">Signal</keyword>
<name>A0A6N2TAQ3_9FIRM</name>
<feature type="domain" description="Solute-binding protein family 3/N-terminal" evidence="3">
    <location>
        <begin position="41"/>
        <end position="263"/>
    </location>
</feature>
<dbReference type="SMART" id="SM00062">
    <property type="entry name" value="PBPb"/>
    <property type="match status" value="1"/>
</dbReference>
<organism evidence="4">
    <name type="scientific">uncultured Anaerotruncus sp</name>
    <dbReference type="NCBI Taxonomy" id="905011"/>
    <lineage>
        <taxon>Bacteria</taxon>
        <taxon>Bacillati</taxon>
        <taxon>Bacillota</taxon>
        <taxon>Clostridia</taxon>
        <taxon>Eubacteriales</taxon>
        <taxon>Oscillospiraceae</taxon>
        <taxon>Anaerotruncus</taxon>
        <taxon>environmental samples</taxon>
    </lineage>
</organism>
<reference evidence="4" key="1">
    <citation type="submission" date="2019-11" db="EMBL/GenBank/DDBJ databases">
        <authorList>
            <person name="Feng L."/>
        </authorList>
    </citation>
    <scope>NUCLEOTIDE SEQUENCE</scope>
    <source>
        <strain evidence="4">AundefinedLFYP135</strain>
    </source>
</reference>
<gene>
    <name evidence="4" type="primary">yxeM_2</name>
    <name evidence="4" type="ORF">AULFYP135_01316</name>
</gene>
<feature type="signal peptide" evidence="2">
    <location>
        <begin position="1"/>
        <end position="22"/>
    </location>
</feature>
<protein>
    <submittedName>
        <fullName evidence="4">Putative amino-acid-binding protein YxeM</fullName>
    </submittedName>
</protein>
<dbReference type="SUPFAM" id="SSF53850">
    <property type="entry name" value="Periplasmic binding protein-like II"/>
    <property type="match status" value="1"/>
</dbReference>
<accession>A0A6N2TAQ3</accession>
<sequence>MKKTKKILALLLTAALVGSAFMGCSNGNEPEASEDPSNPTTIKVGSSFTYYPFDYMEGDQKVGFEVDVWKEIGERSGLEVIHVQAAYSGLFGMVDKGDIDTIANQVSKNPEREKNYNFSVPYCYNPLKIVVPKGNPENIQSLDDLIGKKVTCGVGGNETDMLKEMYPNGEIELIPVETGNLLQVTTGKTSACIQGAAASSVEIKDNDLPLEIVGDAIYLEEDAYLFAKTERGDALRAKVDAALTEMHEDGTLTELSNKWFGYDISKK</sequence>
<evidence type="ECO:0000256" key="2">
    <source>
        <dbReference type="SAM" id="SignalP"/>
    </source>
</evidence>
<dbReference type="Pfam" id="PF00497">
    <property type="entry name" value="SBP_bac_3"/>
    <property type="match status" value="1"/>
</dbReference>
<dbReference type="AlphaFoldDB" id="A0A6N2TAQ3"/>
<evidence type="ECO:0000259" key="3">
    <source>
        <dbReference type="SMART" id="SM00062"/>
    </source>
</evidence>
<dbReference type="PANTHER" id="PTHR35936">
    <property type="entry name" value="MEMBRANE-BOUND LYTIC MUREIN TRANSGLYCOSYLASE F"/>
    <property type="match status" value="1"/>
</dbReference>
<dbReference type="PROSITE" id="PS51257">
    <property type="entry name" value="PROKAR_LIPOPROTEIN"/>
    <property type="match status" value="1"/>
</dbReference>
<evidence type="ECO:0000313" key="4">
    <source>
        <dbReference type="EMBL" id="VYT01903.1"/>
    </source>
</evidence>
<dbReference type="PANTHER" id="PTHR35936:SF19">
    <property type="entry name" value="AMINO-ACID-BINDING PROTEIN YXEM-RELATED"/>
    <property type="match status" value="1"/>
</dbReference>